<protein>
    <recommendedName>
        <fullName evidence="1">AMP-activated protein kinase glycogen-binding domain-containing protein</fullName>
    </recommendedName>
</protein>
<dbReference type="AlphaFoldDB" id="A0AAE4Z879"/>
<dbReference type="InterPro" id="IPR013783">
    <property type="entry name" value="Ig-like_fold"/>
</dbReference>
<dbReference type="Proteomes" id="UP000702544">
    <property type="component" value="Unassembled WGS sequence"/>
</dbReference>
<organism evidence="2 3">
    <name type="scientific">Candidatus Kutchimonas denitrificans</name>
    <dbReference type="NCBI Taxonomy" id="3056748"/>
    <lineage>
        <taxon>Bacteria</taxon>
        <taxon>Pseudomonadati</taxon>
        <taxon>Gemmatimonadota</taxon>
        <taxon>Gemmatimonadia</taxon>
        <taxon>Candidatus Palauibacterales</taxon>
        <taxon>Candidatus Palauibacteraceae</taxon>
        <taxon>Candidatus Kutchimonas</taxon>
    </lineage>
</organism>
<name>A0AAE4Z879_9BACT</name>
<dbReference type="InterPro" id="IPR032640">
    <property type="entry name" value="AMPK1_CBM"/>
</dbReference>
<proteinExistence type="predicted"/>
<dbReference type="SUPFAM" id="SSF81296">
    <property type="entry name" value="E set domains"/>
    <property type="match status" value="1"/>
</dbReference>
<gene>
    <name evidence="2" type="ORF">GWO12_11025</name>
</gene>
<evidence type="ECO:0000313" key="2">
    <source>
        <dbReference type="EMBL" id="NIR75624.1"/>
    </source>
</evidence>
<evidence type="ECO:0000259" key="1">
    <source>
        <dbReference type="Pfam" id="PF16561"/>
    </source>
</evidence>
<dbReference type="EMBL" id="JAACAK010000085">
    <property type="protein sequence ID" value="NIR75624.1"/>
    <property type="molecule type" value="Genomic_DNA"/>
</dbReference>
<accession>A0AAE4Z879</accession>
<sequence>MMMVSLAATGIEAQTRLDMEAGLSHARPPADVEADPATYSLLGGRFIHGPVFGSLFGALALDSHSADWLGGSLGASWQTGGVGVPGFALTGLVTAFTLGDPTPYDAIAGRLVPEARLTLGSQTLVARGAAGIGHSDVVDRSVEPPVSVVSDLWMYGAGLELVTPLSPLGTVQAWAGGEAYNSAAGGYFAASVGASGTLGRGSWDLLTRLWDTPTGTELELGLTLTFGLGPGWRLEGTAGRAAPDPLLGSPAAVDGGLRVIWNPLAGAPSPPLVSALIEGDATVVLFQLVQDDAETVSVIGDFSGWKPVAMERQGELWVARVPLQPGLYHFGFLVDGEWHVPGQAPGRVTDEFGRVNATLVVPDR</sequence>
<dbReference type="Pfam" id="PF16561">
    <property type="entry name" value="AMPK1_CBM"/>
    <property type="match status" value="1"/>
</dbReference>
<dbReference type="Gene3D" id="2.60.40.10">
    <property type="entry name" value="Immunoglobulins"/>
    <property type="match status" value="1"/>
</dbReference>
<evidence type="ECO:0000313" key="3">
    <source>
        <dbReference type="Proteomes" id="UP000702544"/>
    </source>
</evidence>
<dbReference type="InterPro" id="IPR014756">
    <property type="entry name" value="Ig_E-set"/>
</dbReference>
<comment type="caution">
    <text evidence="2">The sequence shown here is derived from an EMBL/GenBank/DDBJ whole genome shotgun (WGS) entry which is preliminary data.</text>
</comment>
<feature type="domain" description="AMP-activated protein kinase glycogen-binding" evidence="1">
    <location>
        <begin position="291"/>
        <end position="362"/>
    </location>
</feature>
<reference evidence="2 3" key="1">
    <citation type="submission" date="2020-01" db="EMBL/GenBank/DDBJ databases">
        <title>Genomes assembled from Gulf of Kutch pelagic sediment metagenomes.</title>
        <authorList>
            <person name="Chandrashekar M."/>
            <person name="Mahajan M.S."/>
            <person name="Dave K.J."/>
            <person name="Vatsa P."/>
            <person name="Nathani N.M."/>
        </authorList>
    </citation>
    <scope>NUCLEOTIDE SEQUENCE [LARGE SCALE GENOMIC DNA]</scope>
    <source>
        <strain evidence="2">KS3-K002</strain>
    </source>
</reference>
<dbReference type="CDD" id="cd02859">
    <property type="entry name" value="E_set_AMPKbeta_like_N"/>
    <property type="match status" value="1"/>
</dbReference>